<evidence type="ECO:0000256" key="1">
    <source>
        <dbReference type="SAM" id="SignalP"/>
    </source>
</evidence>
<sequence length="357" mass="39355">MKRLVTCVWAAAALLAAAPASAQWQMVSADGSTKLNFGVLAQMQAEELQPVNTEDWQQNVFVRRFRIIVGGKVNDRISLFADTDVPNLGKGLSTGRKQDNTMILQDLALTYTVRSEFKVDAGMLLVPGSHNGLQSAATHLTLDYGPYSFLQGDSTQSKVGRDYGVLARGYLGDRHLEYRAGLLQGARGADARQPFRGAFRVAYYPFEPDTGLLYTGTTLGKRRIWSFGAGGDVQRDYRTLSADVFVDQPVAGGDAFTMQVYVTKYDGGEWFPGLVEQTAIMAEAGWYFHQAKITPFVQYSSRDYADAAKADESKVLGGLAWWESGHKFNVKAAYAVLTRDKSDDGRQFVLQAQVFAY</sequence>
<feature type="signal peptide" evidence="1">
    <location>
        <begin position="1"/>
        <end position="22"/>
    </location>
</feature>
<comment type="caution">
    <text evidence="2">The sequence shown here is derived from an EMBL/GenBank/DDBJ whole genome shotgun (WGS) entry which is preliminary data.</text>
</comment>
<proteinExistence type="predicted"/>
<evidence type="ECO:0008006" key="4">
    <source>
        <dbReference type="Google" id="ProtNLM"/>
    </source>
</evidence>
<dbReference type="EMBL" id="JACRIW010000058">
    <property type="protein sequence ID" value="MBI5169568.1"/>
    <property type="molecule type" value="Genomic_DNA"/>
</dbReference>
<organism evidence="2 3">
    <name type="scientific">Eiseniibacteriota bacterium</name>
    <dbReference type="NCBI Taxonomy" id="2212470"/>
    <lineage>
        <taxon>Bacteria</taxon>
        <taxon>Candidatus Eiseniibacteriota</taxon>
    </lineage>
</organism>
<gene>
    <name evidence="2" type="ORF">HZA61_08780</name>
</gene>
<dbReference type="InterPro" id="IPR010870">
    <property type="entry name" value="Porin_O/P"/>
</dbReference>
<keyword evidence="1" id="KW-0732">Signal</keyword>
<reference evidence="2" key="1">
    <citation type="submission" date="2020-07" db="EMBL/GenBank/DDBJ databases">
        <title>Huge and variable diversity of episymbiotic CPR bacteria and DPANN archaea in groundwater ecosystems.</title>
        <authorList>
            <person name="He C.Y."/>
            <person name="Keren R."/>
            <person name="Whittaker M."/>
            <person name="Farag I.F."/>
            <person name="Doudna J."/>
            <person name="Cate J.H.D."/>
            <person name="Banfield J.F."/>
        </authorList>
    </citation>
    <scope>NUCLEOTIDE SEQUENCE</scope>
    <source>
        <strain evidence="2">NC_groundwater_1813_Pr3_B-0.1um_71_17</strain>
    </source>
</reference>
<accession>A0A933SFS7</accession>
<dbReference type="AlphaFoldDB" id="A0A933SFS7"/>
<dbReference type="Gene3D" id="2.40.160.10">
    <property type="entry name" value="Porin"/>
    <property type="match status" value="1"/>
</dbReference>
<feature type="chain" id="PRO_5037703007" description="Porin" evidence="1">
    <location>
        <begin position="23"/>
        <end position="357"/>
    </location>
</feature>
<evidence type="ECO:0000313" key="2">
    <source>
        <dbReference type="EMBL" id="MBI5169568.1"/>
    </source>
</evidence>
<dbReference type="InterPro" id="IPR023614">
    <property type="entry name" value="Porin_dom_sf"/>
</dbReference>
<name>A0A933SFS7_UNCEI</name>
<dbReference type="Proteomes" id="UP000696931">
    <property type="component" value="Unassembled WGS sequence"/>
</dbReference>
<dbReference type="Pfam" id="PF07396">
    <property type="entry name" value="Porin_O_P"/>
    <property type="match status" value="1"/>
</dbReference>
<protein>
    <recommendedName>
        <fullName evidence="4">Porin</fullName>
    </recommendedName>
</protein>
<evidence type="ECO:0000313" key="3">
    <source>
        <dbReference type="Proteomes" id="UP000696931"/>
    </source>
</evidence>